<evidence type="ECO:0000256" key="3">
    <source>
        <dbReference type="ARBA" id="ARBA00022833"/>
    </source>
</evidence>
<protein>
    <recommendedName>
        <fullName evidence="5">C2HC/C3H-type domain-containing protein</fullName>
    </recommendedName>
</protein>
<proteinExistence type="predicted"/>
<keyword evidence="7" id="KW-1185">Reference proteome</keyword>
<dbReference type="Gene3D" id="3.30.160.60">
    <property type="entry name" value="Classic Zinc Finger"/>
    <property type="match status" value="1"/>
</dbReference>
<feature type="domain" description="C2HC/C3H-type" evidence="5">
    <location>
        <begin position="198"/>
        <end position="227"/>
    </location>
</feature>
<comment type="caution">
    <text evidence="6">The sequence shown here is derived from an EMBL/GenBank/DDBJ whole genome shotgun (WGS) entry which is preliminary data.</text>
</comment>
<dbReference type="EMBL" id="JAWNGG020000139">
    <property type="protein sequence ID" value="KAK9299845.1"/>
    <property type="molecule type" value="Genomic_DNA"/>
</dbReference>
<dbReference type="AlphaFoldDB" id="A0AAW0ZQD2"/>
<dbReference type="Pfam" id="PF13913">
    <property type="entry name" value="zf-C2HC_2"/>
    <property type="match status" value="1"/>
</dbReference>
<organism evidence="6 7">
    <name type="scientific">Tetragonisca angustula</name>
    <dbReference type="NCBI Taxonomy" id="166442"/>
    <lineage>
        <taxon>Eukaryota</taxon>
        <taxon>Metazoa</taxon>
        <taxon>Ecdysozoa</taxon>
        <taxon>Arthropoda</taxon>
        <taxon>Hexapoda</taxon>
        <taxon>Insecta</taxon>
        <taxon>Pterygota</taxon>
        <taxon>Neoptera</taxon>
        <taxon>Endopterygota</taxon>
        <taxon>Hymenoptera</taxon>
        <taxon>Apocrita</taxon>
        <taxon>Aculeata</taxon>
        <taxon>Apoidea</taxon>
        <taxon>Anthophila</taxon>
        <taxon>Apidae</taxon>
        <taxon>Tetragonisca</taxon>
    </lineage>
</organism>
<evidence type="ECO:0000313" key="7">
    <source>
        <dbReference type="Proteomes" id="UP001432146"/>
    </source>
</evidence>
<evidence type="ECO:0000313" key="6">
    <source>
        <dbReference type="EMBL" id="KAK9299845.1"/>
    </source>
</evidence>
<dbReference type="GO" id="GO:0008270">
    <property type="term" value="F:zinc ion binding"/>
    <property type="evidence" value="ECO:0007669"/>
    <property type="project" value="UniProtKB-KW"/>
</dbReference>
<dbReference type="Proteomes" id="UP001432146">
    <property type="component" value="Unassembled WGS sequence"/>
</dbReference>
<evidence type="ECO:0000256" key="2">
    <source>
        <dbReference type="ARBA" id="ARBA00022771"/>
    </source>
</evidence>
<evidence type="ECO:0000259" key="5">
    <source>
        <dbReference type="PROSITE" id="PS52027"/>
    </source>
</evidence>
<keyword evidence="1" id="KW-0479">Metal-binding</keyword>
<keyword evidence="3" id="KW-0862">Zinc</keyword>
<evidence type="ECO:0000256" key="1">
    <source>
        <dbReference type="ARBA" id="ARBA00022723"/>
    </source>
</evidence>
<dbReference type="PROSITE" id="PS52027">
    <property type="entry name" value="ZF_C2HC_C3H"/>
    <property type="match status" value="1"/>
</dbReference>
<dbReference type="InterPro" id="IPR033467">
    <property type="entry name" value="Tesmin/TSO1-like_CXC"/>
</dbReference>
<keyword evidence="2 4" id="KW-0863">Zinc-finger</keyword>
<dbReference type="SMART" id="SM01114">
    <property type="entry name" value="CXC"/>
    <property type="match status" value="1"/>
</dbReference>
<dbReference type="InterPro" id="IPR049899">
    <property type="entry name" value="Znf_C2HC_C3H"/>
</dbReference>
<accession>A0AAW0ZQD2</accession>
<name>A0AAW0ZQD2_9HYME</name>
<sequence>MSGVLHKIKRKNAGTQTDTKIDTVVEIARLEEEIKLLTIENKHLRRCLGDQKFMKTSLPHPNDIEKCNETVLNSSQAQSVQKKDINIMPHCSCKTKCSTKRCRCLKRNIPCGQSCKCNTNICLNQNNDNDNDFNPMQPTHEIPRSPLCDNNKVISCNISEKSSITSDNSSIMSVTSTKEEIPSEFDHFQVNWEEHQAQLVACKKCNRKFHPLRIKKHESCCKKLCQG</sequence>
<evidence type="ECO:0000256" key="4">
    <source>
        <dbReference type="PROSITE-ProRule" id="PRU01371"/>
    </source>
</evidence>
<gene>
    <name evidence="6" type="ORF">QLX08_007242</name>
</gene>
<reference evidence="6 7" key="1">
    <citation type="submission" date="2024-05" db="EMBL/GenBank/DDBJ databases">
        <title>The nuclear and mitochondrial genome assemblies of Tetragonisca angustula (Apidae: Meliponini), a tiny yet remarkable pollinator in the Neotropics.</title>
        <authorList>
            <person name="Ferrari R."/>
            <person name="Ricardo P.C."/>
            <person name="Dias F.C."/>
            <person name="Araujo N.S."/>
            <person name="Soares D.O."/>
            <person name="Zhou Q.-S."/>
            <person name="Zhu C.-D."/>
            <person name="Coutinho L."/>
            <person name="Airas M.C."/>
            <person name="Batista T.M."/>
        </authorList>
    </citation>
    <scope>NUCLEOTIDE SEQUENCE [LARGE SCALE GENOMIC DNA]</scope>
    <source>
        <strain evidence="6">ASF017062</strain>
        <tissue evidence="6">Abdomen</tissue>
    </source>
</reference>